<keyword evidence="9 10" id="KW-0413">Isomerase</keyword>
<dbReference type="EC" id="5.1.3.1" evidence="7 10"/>
<comment type="cofactor">
    <cofactor evidence="5">
        <name>Fe(2+)</name>
        <dbReference type="ChEBI" id="CHEBI:29033"/>
    </cofactor>
</comment>
<keyword evidence="10 11" id="KW-0119">Carbohydrate metabolism</keyword>
<comment type="cofactor">
    <cofactor evidence="3">
        <name>Co(2+)</name>
        <dbReference type="ChEBI" id="CHEBI:48828"/>
    </cofactor>
</comment>
<evidence type="ECO:0000313" key="13">
    <source>
        <dbReference type="Proteomes" id="UP000060487"/>
    </source>
</evidence>
<feature type="binding site" evidence="10">
    <location>
        <position position="65"/>
    </location>
    <ligand>
        <name>substrate</name>
    </ligand>
</feature>
<comment type="cofactor">
    <cofactor evidence="4">
        <name>Zn(2+)</name>
        <dbReference type="ChEBI" id="CHEBI:29105"/>
    </cofactor>
</comment>
<dbReference type="SUPFAM" id="SSF51366">
    <property type="entry name" value="Ribulose-phoshate binding barrel"/>
    <property type="match status" value="1"/>
</dbReference>
<evidence type="ECO:0000256" key="7">
    <source>
        <dbReference type="ARBA" id="ARBA00013188"/>
    </source>
</evidence>
<feature type="binding site" evidence="10">
    <location>
        <begin position="175"/>
        <end position="177"/>
    </location>
    <ligand>
        <name>substrate</name>
    </ligand>
</feature>
<feature type="binding site" evidence="10">
    <location>
        <position position="65"/>
    </location>
    <ligand>
        <name>a divalent metal cation</name>
        <dbReference type="ChEBI" id="CHEBI:60240"/>
    </ligand>
</feature>
<dbReference type="CDD" id="cd00429">
    <property type="entry name" value="RPE"/>
    <property type="match status" value="1"/>
</dbReference>
<dbReference type="NCBIfam" id="NF004076">
    <property type="entry name" value="PRK05581.1-4"/>
    <property type="match status" value="1"/>
</dbReference>
<dbReference type="Pfam" id="PF00834">
    <property type="entry name" value="Ribul_P_3_epim"/>
    <property type="match status" value="1"/>
</dbReference>
<feature type="binding site" evidence="10">
    <location>
        <begin position="141"/>
        <end position="144"/>
    </location>
    <ligand>
        <name>substrate</name>
    </ligand>
</feature>
<feature type="binding site" evidence="10">
    <location>
        <position position="175"/>
    </location>
    <ligand>
        <name>a divalent metal cation</name>
        <dbReference type="ChEBI" id="CHEBI:60240"/>
    </ligand>
</feature>
<dbReference type="InterPro" id="IPR011060">
    <property type="entry name" value="RibuloseP-bd_barrel"/>
</dbReference>
<evidence type="ECO:0000256" key="10">
    <source>
        <dbReference type="HAMAP-Rule" id="MF_02227"/>
    </source>
</evidence>
<feature type="binding site" evidence="10">
    <location>
        <position position="34"/>
    </location>
    <ligand>
        <name>a divalent metal cation</name>
        <dbReference type="ChEBI" id="CHEBI:60240"/>
    </ligand>
</feature>
<protein>
    <recommendedName>
        <fullName evidence="7 10">Ribulose-phosphate 3-epimerase</fullName>
        <ecNumber evidence="7 10">5.1.3.1</ecNumber>
    </recommendedName>
</protein>
<proteinExistence type="inferred from homology"/>
<dbReference type="RefSeq" id="WP_085052074.1">
    <property type="nucleotide sequence ID" value="NZ_LNQR01000056.1"/>
</dbReference>
<comment type="function">
    <text evidence="10">Catalyzes the reversible epimerization of D-ribulose 5-phosphate to D-xylulose 5-phosphate.</text>
</comment>
<evidence type="ECO:0000256" key="8">
    <source>
        <dbReference type="ARBA" id="ARBA00022723"/>
    </source>
</evidence>
<dbReference type="Gene3D" id="3.20.20.70">
    <property type="entry name" value="Aldolase class I"/>
    <property type="match status" value="1"/>
</dbReference>
<feature type="active site" description="Proton donor" evidence="10">
    <location>
        <position position="175"/>
    </location>
</feature>
<name>A0ABR5SFK3_9BACT</name>
<dbReference type="PROSITE" id="PS01085">
    <property type="entry name" value="RIBUL_P_3_EPIMER_1"/>
    <property type="match status" value="1"/>
</dbReference>
<evidence type="ECO:0000256" key="1">
    <source>
        <dbReference type="ARBA" id="ARBA00001782"/>
    </source>
</evidence>
<comment type="cofactor">
    <cofactor evidence="2">
        <name>Mn(2+)</name>
        <dbReference type="ChEBI" id="CHEBI:29035"/>
    </cofactor>
</comment>
<reference evidence="12 13" key="1">
    <citation type="submission" date="2015-11" db="EMBL/GenBank/DDBJ databases">
        <authorList>
            <person name="Lin W."/>
        </authorList>
    </citation>
    <scope>NUCLEOTIDE SEQUENCE [LARGE SCALE GENOMIC DNA]</scope>
    <source>
        <strain evidence="12 13">HCH-1</strain>
    </source>
</reference>
<organism evidence="12 13">
    <name type="scientific">Candidatus Magnetominusculus xianensis</name>
    <dbReference type="NCBI Taxonomy" id="1748249"/>
    <lineage>
        <taxon>Bacteria</taxon>
        <taxon>Pseudomonadati</taxon>
        <taxon>Nitrospirota</taxon>
        <taxon>Nitrospiria</taxon>
        <taxon>Nitrospirales</taxon>
        <taxon>Nitrospiraceae</taxon>
        <taxon>Candidatus Magnetominusculus</taxon>
    </lineage>
</organism>
<dbReference type="Proteomes" id="UP000060487">
    <property type="component" value="Unassembled WGS sequence"/>
</dbReference>
<evidence type="ECO:0000256" key="4">
    <source>
        <dbReference type="ARBA" id="ARBA00001947"/>
    </source>
</evidence>
<dbReference type="NCBIfam" id="TIGR01163">
    <property type="entry name" value="rpe"/>
    <property type="match status" value="1"/>
</dbReference>
<evidence type="ECO:0000256" key="9">
    <source>
        <dbReference type="ARBA" id="ARBA00023235"/>
    </source>
</evidence>
<gene>
    <name evidence="10 12" type="primary">rpe</name>
    <name evidence="12" type="ORF">ASN18_1450</name>
</gene>
<comment type="similarity">
    <text evidence="6 10 11">Belongs to the ribulose-phosphate 3-epimerase family.</text>
</comment>
<keyword evidence="8 10" id="KW-0479">Metal-binding</keyword>
<evidence type="ECO:0000256" key="11">
    <source>
        <dbReference type="PIRNR" id="PIRNR001461"/>
    </source>
</evidence>
<dbReference type="InterPro" id="IPR000056">
    <property type="entry name" value="Ribul_P_3_epim-like"/>
</dbReference>
<dbReference type="InterPro" id="IPR026019">
    <property type="entry name" value="Ribul_P_3_epim"/>
</dbReference>
<feature type="binding site" evidence="10">
    <location>
        <position position="7"/>
    </location>
    <ligand>
        <name>substrate</name>
    </ligand>
</feature>
<feature type="binding site" evidence="10">
    <location>
        <position position="32"/>
    </location>
    <ligand>
        <name>a divalent metal cation</name>
        <dbReference type="ChEBI" id="CHEBI:60240"/>
    </ligand>
</feature>
<dbReference type="HAMAP" id="MF_02227">
    <property type="entry name" value="RPE"/>
    <property type="match status" value="1"/>
</dbReference>
<accession>A0ABR5SFK3</accession>
<keyword evidence="13" id="KW-1185">Reference proteome</keyword>
<evidence type="ECO:0000256" key="3">
    <source>
        <dbReference type="ARBA" id="ARBA00001941"/>
    </source>
</evidence>
<dbReference type="PROSITE" id="PS01086">
    <property type="entry name" value="RIBUL_P_3_EPIMER_2"/>
    <property type="match status" value="1"/>
</dbReference>
<dbReference type="InterPro" id="IPR013785">
    <property type="entry name" value="Aldolase_TIM"/>
</dbReference>
<comment type="pathway">
    <text evidence="10">Carbohydrate degradation.</text>
</comment>
<comment type="catalytic activity">
    <reaction evidence="1 10 11">
        <text>D-ribulose 5-phosphate = D-xylulose 5-phosphate</text>
        <dbReference type="Rhea" id="RHEA:13677"/>
        <dbReference type="ChEBI" id="CHEBI:57737"/>
        <dbReference type="ChEBI" id="CHEBI:58121"/>
        <dbReference type="EC" id="5.1.3.1"/>
    </reaction>
</comment>
<dbReference type="PANTHER" id="PTHR11749">
    <property type="entry name" value="RIBULOSE-5-PHOSPHATE-3-EPIMERASE"/>
    <property type="match status" value="1"/>
</dbReference>
<dbReference type="PIRSF" id="PIRSF001461">
    <property type="entry name" value="RPE"/>
    <property type="match status" value="1"/>
</dbReference>
<comment type="cofactor">
    <cofactor evidence="10">
        <name>a divalent metal cation</name>
        <dbReference type="ChEBI" id="CHEBI:60240"/>
    </cofactor>
    <text evidence="10">Binds 1 divalent metal cation per subunit.</text>
</comment>
<sequence length="218" mass="23531">MILTAPSILSANFLELGREIKDTEEAGADYFHIDVMDGSFVPNITIGYFIVEQVKKAATLPLDVHLMIERPDRYVKNFIDAGADILTIHYEADRHLNSTVNLIKSLGAKAGVSINPSTPVSALEDIVCDADLILVMSVNPGFGGQRFIPHSLEKIAALKAMLTQKGLTSVKIEVDGGVTVDNVAHVANAGAGMVVMGSAFYNSKNYKETIKAVREKTI</sequence>
<evidence type="ECO:0000256" key="2">
    <source>
        <dbReference type="ARBA" id="ARBA00001936"/>
    </source>
</evidence>
<dbReference type="EMBL" id="LNQR01000056">
    <property type="protein sequence ID" value="KWT86727.1"/>
    <property type="molecule type" value="Genomic_DNA"/>
</dbReference>
<evidence type="ECO:0000313" key="12">
    <source>
        <dbReference type="EMBL" id="KWT86727.1"/>
    </source>
</evidence>
<evidence type="ECO:0000256" key="6">
    <source>
        <dbReference type="ARBA" id="ARBA00009541"/>
    </source>
</evidence>
<feature type="active site" description="Proton acceptor" evidence="10">
    <location>
        <position position="34"/>
    </location>
</feature>
<comment type="caution">
    <text evidence="12">The sequence shown here is derived from an EMBL/GenBank/DDBJ whole genome shotgun (WGS) entry which is preliminary data.</text>
</comment>
<dbReference type="GO" id="GO:0004750">
    <property type="term" value="F:D-ribulose-phosphate 3-epimerase activity"/>
    <property type="evidence" value="ECO:0007669"/>
    <property type="project" value="UniProtKB-EC"/>
</dbReference>
<evidence type="ECO:0000256" key="5">
    <source>
        <dbReference type="ARBA" id="ARBA00001954"/>
    </source>
</evidence>
<feature type="binding site" evidence="10">
    <location>
        <begin position="197"/>
        <end position="198"/>
    </location>
    <ligand>
        <name>substrate</name>
    </ligand>
</feature>